<evidence type="ECO:0000259" key="3">
    <source>
        <dbReference type="Pfam" id="PF26063"/>
    </source>
</evidence>
<dbReference type="EnsemblMetazoa" id="XM_024228065.1">
    <property type="protein sequence ID" value="XP_024083833.1"/>
    <property type="gene ID" value="LOC106669266"/>
</dbReference>
<dbReference type="InterPro" id="IPR031327">
    <property type="entry name" value="MCM"/>
</dbReference>
<dbReference type="GO" id="GO:0042555">
    <property type="term" value="C:MCM complex"/>
    <property type="evidence" value="ECO:0007669"/>
    <property type="project" value="TreeGrafter"/>
</dbReference>
<dbReference type="SUPFAM" id="SSF50249">
    <property type="entry name" value="Nucleic acid-binding proteins"/>
    <property type="match status" value="1"/>
</dbReference>
<dbReference type="CTD" id="3772646"/>
<dbReference type="GO" id="GO:0005634">
    <property type="term" value="C:nucleus"/>
    <property type="evidence" value="ECO:0007669"/>
    <property type="project" value="TreeGrafter"/>
</dbReference>
<dbReference type="GO" id="GO:0006260">
    <property type="term" value="P:DNA replication"/>
    <property type="evidence" value="ECO:0007669"/>
    <property type="project" value="UniProtKB-KW"/>
</dbReference>
<dbReference type="Pfam" id="PF26063">
    <property type="entry name" value="MCMDC2_N"/>
    <property type="match status" value="1"/>
</dbReference>
<evidence type="ECO:0000256" key="2">
    <source>
        <dbReference type="ARBA" id="ARBA00022705"/>
    </source>
</evidence>
<proteinExistence type="inferred from homology"/>
<evidence type="ECO:0000313" key="4">
    <source>
        <dbReference type="EnsemblMetazoa" id="XP_024083833.1"/>
    </source>
</evidence>
<evidence type="ECO:0000313" key="5">
    <source>
        <dbReference type="Proteomes" id="UP000494040"/>
    </source>
</evidence>
<dbReference type="OrthoDB" id="2015372at2759"/>
<dbReference type="GeneID" id="106669266"/>
<keyword evidence="2" id="KW-0235">DNA replication</keyword>
<evidence type="ECO:0000256" key="1">
    <source>
        <dbReference type="ARBA" id="ARBA00008010"/>
    </source>
</evidence>
<dbReference type="InterPro" id="IPR027417">
    <property type="entry name" value="P-loop_NTPase"/>
</dbReference>
<protein>
    <recommendedName>
        <fullName evidence="3">MCMDC2 N-terminal domain-containing protein</fullName>
    </recommendedName>
</protein>
<comment type="similarity">
    <text evidence="1">Belongs to the MCM family.</text>
</comment>
<name>A0A8I6SK17_CIMLE</name>
<dbReference type="PANTHER" id="PTHR11630">
    <property type="entry name" value="DNA REPLICATION LICENSING FACTOR MCM FAMILY MEMBER"/>
    <property type="match status" value="1"/>
</dbReference>
<feature type="domain" description="MCMDC2 N-terminal" evidence="3">
    <location>
        <begin position="7"/>
        <end position="108"/>
    </location>
</feature>
<dbReference type="InterPro" id="IPR012340">
    <property type="entry name" value="NA-bd_OB-fold"/>
</dbReference>
<sequence length="631" mass="70659">MEYLVYKIDIIRYLDKTEGLIELGNSAQDYIKNTQFYRNELTLPFFYTLKLDFPLLVEYAGSFAELLINEPDEAVEILKQIFQECVNTSFGIDLNASLINIDLRISCLPFKPEDDFQPNSKTGLFSICGILSGRSTVCKYMRSTVYFCLAESCWGGQHQVVFGSRPPPKCQECGKDKTELVKARNSGDHVFCTFMKAGLLNSPDARRYQGISVEFQDDLCSDLVLGIRYSVVVKRVQNGLCALGIQRVQHTINQIYLPVSPKIIAVYNEIRELCGGSPWCIVNFLASQLYVESYPVSAFTQLKTGLLLSLASVYGKFPVPILALGDCDKVMSSACRLSRFGVNSIVSLSTSPTGEVVMEANGVWLEAGPLLLASQGILYIGNVPKINSLKFKQIASAVESEKITLCHKTICSTFEPSILTYPLQSAVWTHWTLHNKSQQEINHLKTLINVFGLPFLSYIGSTDEIISTCLLNEAAGSILFNNDTILDQSILKEIVELASAQVVEISPTAVELIRNYFVASRRERPEALPVKSIKIISSLAEAHARISMRSIVTDEDVIAVIFLYEETISSLFGPCVLKEPPKRDVNGTDSFQYVKQMDVTLEQFKNWLEEYINLLIGYNFIDDKFELKNVF</sequence>
<dbReference type="OMA" id="NHFIRMH"/>
<dbReference type="InterPro" id="IPR058769">
    <property type="entry name" value="MCMDC2_N"/>
</dbReference>
<accession>A0A8I6SK17</accession>
<dbReference type="Gene3D" id="3.40.50.300">
    <property type="entry name" value="P-loop containing nucleotide triphosphate hydrolases"/>
    <property type="match status" value="1"/>
</dbReference>
<dbReference type="Proteomes" id="UP000494040">
    <property type="component" value="Unassembled WGS sequence"/>
</dbReference>
<dbReference type="GO" id="GO:0017116">
    <property type="term" value="F:single-stranded DNA helicase activity"/>
    <property type="evidence" value="ECO:0007669"/>
    <property type="project" value="TreeGrafter"/>
</dbReference>
<organism evidence="4 5">
    <name type="scientific">Cimex lectularius</name>
    <name type="common">Bed bug</name>
    <name type="synonym">Acanthia lectularia</name>
    <dbReference type="NCBI Taxonomy" id="79782"/>
    <lineage>
        <taxon>Eukaryota</taxon>
        <taxon>Metazoa</taxon>
        <taxon>Ecdysozoa</taxon>
        <taxon>Arthropoda</taxon>
        <taxon>Hexapoda</taxon>
        <taxon>Insecta</taxon>
        <taxon>Pterygota</taxon>
        <taxon>Neoptera</taxon>
        <taxon>Paraneoptera</taxon>
        <taxon>Hemiptera</taxon>
        <taxon>Heteroptera</taxon>
        <taxon>Panheteroptera</taxon>
        <taxon>Cimicomorpha</taxon>
        <taxon>Cimicidae</taxon>
        <taxon>Cimex</taxon>
    </lineage>
</organism>
<keyword evidence="5" id="KW-1185">Reference proteome</keyword>
<dbReference type="GO" id="GO:0005524">
    <property type="term" value="F:ATP binding"/>
    <property type="evidence" value="ECO:0007669"/>
    <property type="project" value="InterPro"/>
</dbReference>
<reference evidence="4" key="1">
    <citation type="submission" date="2022-01" db="UniProtKB">
        <authorList>
            <consortium name="EnsemblMetazoa"/>
        </authorList>
    </citation>
    <scope>IDENTIFICATION</scope>
</reference>
<dbReference type="RefSeq" id="XP_024083833.1">
    <property type="nucleotide sequence ID" value="XM_024228065.1"/>
</dbReference>
<dbReference type="AlphaFoldDB" id="A0A8I6SK17"/>
<dbReference type="PANTHER" id="PTHR11630:SF66">
    <property type="entry name" value="DNA REPLICATION LICENSING FACTOR MCM4"/>
    <property type="match status" value="1"/>
</dbReference>
<dbReference type="GO" id="GO:0003697">
    <property type="term" value="F:single-stranded DNA binding"/>
    <property type="evidence" value="ECO:0007669"/>
    <property type="project" value="TreeGrafter"/>
</dbReference>
<dbReference type="KEGG" id="clec:106669266"/>